<evidence type="ECO:0000256" key="1">
    <source>
        <dbReference type="ARBA" id="ARBA00023015"/>
    </source>
</evidence>
<dbReference type="PANTHER" id="PTHR46621:SF1">
    <property type="entry name" value="SNRNA-ACTIVATING PROTEIN COMPLEX SUBUNIT 4"/>
    <property type="match status" value="1"/>
</dbReference>
<evidence type="ECO:0000259" key="7">
    <source>
        <dbReference type="PROSITE" id="PS51294"/>
    </source>
</evidence>
<evidence type="ECO:0000313" key="9">
    <source>
        <dbReference type="Proteomes" id="UP001470230"/>
    </source>
</evidence>
<dbReference type="Pfam" id="PF13921">
    <property type="entry name" value="Myb_DNA-bind_6"/>
    <property type="match status" value="1"/>
</dbReference>
<dbReference type="PROSITE" id="PS51294">
    <property type="entry name" value="HTH_MYB"/>
    <property type="match status" value="2"/>
</dbReference>
<dbReference type="InterPro" id="IPR001005">
    <property type="entry name" value="SANT/Myb"/>
</dbReference>
<proteinExistence type="predicted"/>
<evidence type="ECO:0000259" key="6">
    <source>
        <dbReference type="PROSITE" id="PS50090"/>
    </source>
</evidence>
<dbReference type="Gene3D" id="1.10.10.60">
    <property type="entry name" value="Homeodomain-like"/>
    <property type="match status" value="2"/>
</dbReference>
<dbReference type="InterPro" id="IPR009057">
    <property type="entry name" value="Homeodomain-like_sf"/>
</dbReference>
<feature type="domain" description="Myb-like" evidence="6">
    <location>
        <begin position="10"/>
        <end position="61"/>
    </location>
</feature>
<evidence type="ECO:0000256" key="3">
    <source>
        <dbReference type="ARBA" id="ARBA00023163"/>
    </source>
</evidence>
<dbReference type="EMBL" id="JAPFFF010000028">
    <property type="protein sequence ID" value="KAK8847246.1"/>
    <property type="molecule type" value="Genomic_DNA"/>
</dbReference>
<name>A0ABR2HIC5_9EUKA</name>
<protein>
    <recommendedName>
        <fullName evidence="10">Myb-like DNA-binding domain containing protein</fullName>
    </recommendedName>
</protein>
<gene>
    <name evidence="8" type="ORF">M9Y10_019830</name>
</gene>
<dbReference type="SUPFAM" id="SSF46689">
    <property type="entry name" value="Homeodomain-like"/>
    <property type="match status" value="1"/>
</dbReference>
<comment type="caution">
    <text evidence="8">The sequence shown here is derived from an EMBL/GenBank/DDBJ whole genome shotgun (WGS) entry which is preliminary data.</text>
</comment>
<keyword evidence="2" id="KW-0238">DNA-binding</keyword>
<dbReference type="SMART" id="SM00717">
    <property type="entry name" value="SANT"/>
    <property type="match status" value="2"/>
</dbReference>
<reference evidence="8 9" key="1">
    <citation type="submission" date="2024-04" db="EMBL/GenBank/DDBJ databases">
        <title>Tritrichomonas musculus Genome.</title>
        <authorList>
            <person name="Alves-Ferreira E."/>
            <person name="Grigg M."/>
            <person name="Lorenzi H."/>
            <person name="Galac M."/>
        </authorList>
    </citation>
    <scope>NUCLEOTIDE SEQUENCE [LARGE SCALE GENOMIC DNA]</scope>
    <source>
        <strain evidence="8 9">EAF2021</strain>
    </source>
</reference>
<dbReference type="CDD" id="cd00167">
    <property type="entry name" value="SANT"/>
    <property type="match status" value="2"/>
</dbReference>
<evidence type="ECO:0000313" key="8">
    <source>
        <dbReference type="EMBL" id="KAK8847246.1"/>
    </source>
</evidence>
<feature type="domain" description="Myb-like" evidence="6">
    <location>
        <begin position="62"/>
        <end position="112"/>
    </location>
</feature>
<dbReference type="InterPro" id="IPR051575">
    <property type="entry name" value="Myb-like_DNA-bd"/>
</dbReference>
<accession>A0ABR2HIC5</accession>
<keyword evidence="9" id="KW-1185">Reference proteome</keyword>
<feature type="domain" description="HTH myb-type" evidence="7">
    <location>
        <begin position="15"/>
        <end position="65"/>
    </location>
</feature>
<evidence type="ECO:0000256" key="5">
    <source>
        <dbReference type="SAM" id="MobiDB-lite"/>
    </source>
</evidence>
<dbReference type="Proteomes" id="UP001470230">
    <property type="component" value="Unassembled WGS sequence"/>
</dbReference>
<organism evidence="8 9">
    <name type="scientific">Tritrichomonas musculus</name>
    <dbReference type="NCBI Taxonomy" id="1915356"/>
    <lineage>
        <taxon>Eukaryota</taxon>
        <taxon>Metamonada</taxon>
        <taxon>Parabasalia</taxon>
        <taxon>Tritrichomonadida</taxon>
        <taxon>Tritrichomonadidae</taxon>
        <taxon>Tritrichomonas</taxon>
    </lineage>
</organism>
<dbReference type="PANTHER" id="PTHR46621">
    <property type="entry name" value="SNRNA-ACTIVATING PROTEIN COMPLEX SUBUNIT 4"/>
    <property type="match status" value="1"/>
</dbReference>
<dbReference type="PROSITE" id="PS50090">
    <property type="entry name" value="MYB_LIKE"/>
    <property type="match status" value="2"/>
</dbReference>
<evidence type="ECO:0000256" key="4">
    <source>
        <dbReference type="ARBA" id="ARBA00023242"/>
    </source>
</evidence>
<evidence type="ECO:0000256" key="2">
    <source>
        <dbReference type="ARBA" id="ARBA00023125"/>
    </source>
</evidence>
<sequence length="207" mass="24149">MNSPNHNASKLKTSKSKFSTEDDNKLRKLVSQYGTKSWSLIASKFKNRNSRQCRDRWNNYLSPKNNHSKWSNNEDIQLMNLFLMIGKQWSKLALFFPKRTPVNVRNRCRQLLKHINQNIEETVAEPQTEYQAQVTDSSESINISQDNQIKNCIYYPAQSNQISELIINENNLKIASKDSFPTYLNPEQQKILLPPCKDLPFNPRLCV</sequence>
<keyword evidence="4" id="KW-0539">Nucleus</keyword>
<evidence type="ECO:0008006" key="10">
    <source>
        <dbReference type="Google" id="ProtNLM"/>
    </source>
</evidence>
<keyword evidence="1" id="KW-0805">Transcription regulation</keyword>
<dbReference type="InterPro" id="IPR017930">
    <property type="entry name" value="Myb_dom"/>
</dbReference>
<feature type="domain" description="HTH myb-type" evidence="7">
    <location>
        <begin position="66"/>
        <end position="116"/>
    </location>
</feature>
<keyword evidence="3" id="KW-0804">Transcription</keyword>
<feature type="region of interest" description="Disordered" evidence="5">
    <location>
        <begin position="1"/>
        <end position="23"/>
    </location>
</feature>